<evidence type="ECO:0000313" key="1">
    <source>
        <dbReference type="EMBL" id="ALH82013.1"/>
    </source>
</evidence>
<dbReference type="Proteomes" id="UP000058074">
    <property type="component" value="Chromosome"/>
</dbReference>
<accession>A0A0N9VC99</accession>
<dbReference type="GO" id="GO:0015035">
    <property type="term" value="F:protein-disulfide reductase activity"/>
    <property type="evidence" value="ECO:0007669"/>
    <property type="project" value="InterPro"/>
</dbReference>
<dbReference type="EMBL" id="CP012700">
    <property type="protein sequence ID" value="ALH82013.1"/>
    <property type="molecule type" value="Genomic_DNA"/>
</dbReference>
<reference evidence="1 2" key="1">
    <citation type="journal article" date="2015" name="Genome Announc.">
        <title>Complete Genome Sequence of Polypropylene Glycol- and Polyethylene Glycol-Degrading Sphingopyxis macrogoltabida Strain EY-1.</title>
        <authorList>
            <person name="Ohtsubo Y."/>
            <person name="Nagata Y."/>
            <person name="Numata M."/>
            <person name="Tsuchikane K."/>
            <person name="Hosoyama A."/>
            <person name="Yamazoe A."/>
            <person name="Tsuda M."/>
            <person name="Fujita N."/>
            <person name="Kawai F."/>
        </authorList>
    </citation>
    <scope>NUCLEOTIDE SEQUENCE [LARGE SCALE GENOMIC DNA]</scope>
    <source>
        <strain evidence="1 2">EY-1</strain>
    </source>
</reference>
<evidence type="ECO:0008006" key="3">
    <source>
        <dbReference type="Google" id="ProtNLM"/>
    </source>
</evidence>
<dbReference type="PANTHER" id="PTHR33639">
    <property type="entry name" value="THIOL-DISULFIDE OXIDOREDUCTASE DCC"/>
    <property type="match status" value="1"/>
</dbReference>
<organism evidence="1 2">
    <name type="scientific">Sphingopyxis macrogoltabida</name>
    <name type="common">Sphingomonas macrogoltabidus</name>
    <dbReference type="NCBI Taxonomy" id="33050"/>
    <lineage>
        <taxon>Bacteria</taxon>
        <taxon>Pseudomonadati</taxon>
        <taxon>Pseudomonadota</taxon>
        <taxon>Alphaproteobacteria</taxon>
        <taxon>Sphingomonadales</taxon>
        <taxon>Sphingomonadaceae</taxon>
        <taxon>Sphingopyxis</taxon>
    </lineage>
</organism>
<dbReference type="AlphaFoldDB" id="A0A0N9VC99"/>
<sequence>MVEPEDPAPQGPVILFDAECVLCCANARLVLRRDRAARFRLASVQTGIGAEICRRHGIDPADPVSLLVVDGARVRRDSDAVLFIYEQLGFPWRLAGVLRLVPARIRDGVYRWVARHRYRLFGRRDSCWVAPPEYRNRIL</sequence>
<dbReference type="RefSeq" id="WP_054589136.1">
    <property type="nucleotide sequence ID" value="NZ_CP012700.1"/>
</dbReference>
<dbReference type="InterPro" id="IPR007263">
    <property type="entry name" value="DCC1-like"/>
</dbReference>
<dbReference type="PATRIC" id="fig|33050.5.peg.3550"/>
<evidence type="ECO:0000313" key="2">
    <source>
        <dbReference type="Proteomes" id="UP000058074"/>
    </source>
</evidence>
<dbReference type="InterPro" id="IPR052927">
    <property type="entry name" value="DCC_oxidoreductase"/>
</dbReference>
<gene>
    <name evidence="1" type="ORF">AN936_17125</name>
</gene>
<dbReference type="PANTHER" id="PTHR33639:SF2">
    <property type="entry name" value="DUF393 DOMAIN-CONTAINING PROTEIN"/>
    <property type="match status" value="1"/>
</dbReference>
<proteinExistence type="predicted"/>
<name>A0A0N9VC99_SPHMC</name>
<dbReference type="KEGG" id="smag:AN936_17125"/>
<dbReference type="Pfam" id="PF04134">
    <property type="entry name" value="DCC1-like"/>
    <property type="match status" value="1"/>
</dbReference>
<dbReference type="OrthoDB" id="9785438at2"/>
<protein>
    <recommendedName>
        <fullName evidence="3">Thiol-disulfide oxidoreductase</fullName>
    </recommendedName>
</protein>